<evidence type="ECO:0000256" key="5">
    <source>
        <dbReference type="ARBA" id="ARBA00022989"/>
    </source>
</evidence>
<dbReference type="Pfam" id="PF13727">
    <property type="entry name" value="CoA_binding_3"/>
    <property type="match status" value="1"/>
</dbReference>
<dbReference type="Proteomes" id="UP000385544">
    <property type="component" value="Unassembled WGS sequence"/>
</dbReference>
<comment type="subcellular location">
    <subcellularLocation>
        <location evidence="1">Membrane</location>
        <topology evidence="1">Multi-pass membrane protein</topology>
    </subcellularLocation>
</comment>
<dbReference type="InterPro" id="IPR003362">
    <property type="entry name" value="Bact_transf"/>
</dbReference>
<gene>
    <name evidence="9" type="primary">wcaJ</name>
    <name evidence="9" type="ORF">SCSS39_01778</name>
</gene>
<dbReference type="EMBL" id="CABHMZ010000026">
    <property type="protein sequence ID" value="VUX08659.1"/>
    <property type="molecule type" value="Genomic_DNA"/>
</dbReference>
<organism evidence="9 10">
    <name type="scientific">Streptococcus constellatus</name>
    <dbReference type="NCBI Taxonomy" id="76860"/>
    <lineage>
        <taxon>Bacteria</taxon>
        <taxon>Bacillati</taxon>
        <taxon>Bacillota</taxon>
        <taxon>Bacilli</taxon>
        <taxon>Lactobacillales</taxon>
        <taxon>Streptococcaceae</taxon>
        <taxon>Streptococcus</taxon>
        <taxon>Streptococcus anginosus group</taxon>
    </lineage>
</organism>
<evidence type="ECO:0000259" key="8">
    <source>
        <dbReference type="Pfam" id="PF02397"/>
    </source>
</evidence>
<dbReference type="PANTHER" id="PTHR30576:SF10">
    <property type="entry name" value="SLL5057 PROTEIN"/>
    <property type="match status" value="1"/>
</dbReference>
<accession>A0A564TN35</accession>
<dbReference type="EC" id="2.7.8.31" evidence="9"/>
<name>A0A564TN35_STRCV</name>
<proteinExistence type="inferred from homology"/>
<keyword evidence="3 9" id="KW-0808">Transferase</keyword>
<feature type="transmembrane region" description="Helical" evidence="7">
    <location>
        <begin position="21"/>
        <end position="41"/>
    </location>
</feature>
<sequence>MEGERKKSMYRKDSEGWLKHADFIVLDMICLQLAYVLAYAISGYGFNPYEIIIYRNMAVFLELADLVMIFAYGTMKSVLKRGYYRDFVVTLNHAIMVGTLAILYLFLLQQGQDFSRLTLMLTIIGYLIITYIVRKLWKKLLRKQMKDGGERKLLIVTSEDVAERVVLSMQENNYARFSLAGVAVIDADWTGREIHGVPVVANEETAAMYVCQEWIDEVLIVVSEVLPYPSELIEQLSETGVTIHLNLAKITSVPGKKQFVEKVGDYTVLTTSINCASTRQLMLKRLMDIAGGLVGCIFTGIICIFVGPAIYIASPGPIFFAQERVGKNGKKFKMYKFRSMYMDAEERKAELMKDNKLGDGKMFKLDLDPRVIGNKILPDGTHKTGIGDFIRRTSLDEFPQFFNVLRGHMSIIGTRPPLISETNLYELHHRARLAIKPGITGMWQVSGRSDITDFEEVVRLDKEYITNWNIGLDIKILFKTVLVVFKKDGSM</sequence>
<evidence type="ECO:0000256" key="1">
    <source>
        <dbReference type="ARBA" id="ARBA00004141"/>
    </source>
</evidence>
<evidence type="ECO:0000256" key="4">
    <source>
        <dbReference type="ARBA" id="ARBA00022692"/>
    </source>
</evidence>
<feature type="domain" description="Bacterial sugar transferase" evidence="8">
    <location>
        <begin position="284"/>
        <end position="486"/>
    </location>
</feature>
<keyword evidence="5 7" id="KW-1133">Transmembrane helix</keyword>
<dbReference type="AlphaFoldDB" id="A0A564TN35"/>
<evidence type="ECO:0000313" key="9">
    <source>
        <dbReference type="EMBL" id="VUX08659.1"/>
    </source>
</evidence>
<dbReference type="NCBIfam" id="TIGR03025">
    <property type="entry name" value="EPS_sugtrans"/>
    <property type="match status" value="1"/>
</dbReference>
<feature type="transmembrane region" description="Helical" evidence="7">
    <location>
        <begin position="53"/>
        <end position="75"/>
    </location>
</feature>
<keyword evidence="4 7" id="KW-0812">Transmembrane</keyword>
<dbReference type="InterPro" id="IPR017475">
    <property type="entry name" value="EPS_sugar_tfrase"/>
</dbReference>
<dbReference type="GO" id="GO:0089702">
    <property type="term" value="F:undecaprenyl-phosphate glucose phosphotransferase activity"/>
    <property type="evidence" value="ECO:0007669"/>
    <property type="project" value="UniProtKB-EC"/>
</dbReference>
<evidence type="ECO:0000256" key="6">
    <source>
        <dbReference type="ARBA" id="ARBA00023136"/>
    </source>
</evidence>
<dbReference type="GO" id="GO:0016020">
    <property type="term" value="C:membrane"/>
    <property type="evidence" value="ECO:0007669"/>
    <property type="project" value="UniProtKB-SubCell"/>
</dbReference>
<keyword evidence="6 7" id="KW-0472">Membrane</keyword>
<evidence type="ECO:0000256" key="2">
    <source>
        <dbReference type="ARBA" id="ARBA00006464"/>
    </source>
</evidence>
<evidence type="ECO:0000256" key="7">
    <source>
        <dbReference type="SAM" id="Phobius"/>
    </source>
</evidence>
<dbReference type="Gene3D" id="3.40.50.720">
    <property type="entry name" value="NAD(P)-binding Rossmann-like Domain"/>
    <property type="match status" value="1"/>
</dbReference>
<dbReference type="Pfam" id="PF02397">
    <property type="entry name" value="Bac_transf"/>
    <property type="match status" value="1"/>
</dbReference>
<feature type="transmembrane region" description="Helical" evidence="7">
    <location>
        <begin position="114"/>
        <end position="133"/>
    </location>
</feature>
<reference evidence="9 10" key="1">
    <citation type="submission" date="2019-07" db="EMBL/GenBank/DDBJ databases">
        <authorList>
            <person name="Hibberd C M."/>
            <person name="Gehrig L. J."/>
            <person name="Chang H.-W."/>
            <person name="Venkatesh S."/>
        </authorList>
    </citation>
    <scope>NUCLEOTIDE SEQUENCE [LARGE SCALE GENOMIC DNA]</scope>
    <source>
        <strain evidence="9">Streptococcus_constellatus_SS_Bg39</strain>
    </source>
</reference>
<comment type="similarity">
    <text evidence="2">Belongs to the bacterial sugar transferase family.</text>
</comment>
<evidence type="ECO:0000256" key="3">
    <source>
        <dbReference type="ARBA" id="ARBA00022679"/>
    </source>
</evidence>
<evidence type="ECO:0000313" key="10">
    <source>
        <dbReference type="Proteomes" id="UP000385544"/>
    </source>
</evidence>
<protein>
    <submittedName>
        <fullName evidence="9">UDP-glucose:undecaprenyl-phosphate glucose-1-phosphate transferase</fullName>
        <ecNumber evidence="9">2.7.8.31</ecNumber>
    </submittedName>
</protein>
<dbReference type="PANTHER" id="PTHR30576">
    <property type="entry name" value="COLANIC BIOSYNTHESIS UDP-GLUCOSE LIPID CARRIER TRANSFERASE"/>
    <property type="match status" value="1"/>
</dbReference>
<feature type="transmembrane region" description="Helical" evidence="7">
    <location>
        <begin position="87"/>
        <end position="108"/>
    </location>
</feature>
<feature type="transmembrane region" description="Helical" evidence="7">
    <location>
        <begin position="289"/>
        <end position="313"/>
    </location>
</feature>